<keyword evidence="4" id="KW-0067">ATP-binding</keyword>
<dbReference type="InterPro" id="IPR027417">
    <property type="entry name" value="P-loop_NTPase"/>
</dbReference>
<evidence type="ECO:0000313" key="6">
    <source>
        <dbReference type="EMBL" id="GAA1876070.1"/>
    </source>
</evidence>
<feature type="domain" description="ABC transporter" evidence="5">
    <location>
        <begin position="6"/>
        <end position="236"/>
    </location>
</feature>
<evidence type="ECO:0000259" key="5">
    <source>
        <dbReference type="PROSITE" id="PS50893"/>
    </source>
</evidence>
<dbReference type="PANTHER" id="PTHR43335">
    <property type="entry name" value="ABC TRANSPORTER, ATP-BINDING PROTEIN"/>
    <property type="match status" value="1"/>
</dbReference>
<dbReference type="Proteomes" id="UP001501094">
    <property type="component" value="Unassembled WGS sequence"/>
</dbReference>
<dbReference type="EMBL" id="BAAANL010000012">
    <property type="protein sequence ID" value="GAA1876070.1"/>
    <property type="molecule type" value="Genomic_DNA"/>
</dbReference>
<name>A0ABN2NMV2_9MICO</name>
<dbReference type="PANTHER" id="PTHR43335:SF4">
    <property type="entry name" value="ABC TRANSPORTER, ATP-BINDING PROTEIN"/>
    <property type="match status" value="1"/>
</dbReference>
<evidence type="ECO:0000256" key="1">
    <source>
        <dbReference type="ARBA" id="ARBA00005417"/>
    </source>
</evidence>
<evidence type="ECO:0000256" key="4">
    <source>
        <dbReference type="ARBA" id="ARBA00022840"/>
    </source>
</evidence>
<keyword evidence="2" id="KW-0813">Transport</keyword>
<evidence type="ECO:0000256" key="3">
    <source>
        <dbReference type="ARBA" id="ARBA00022741"/>
    </source>
</evidence>
<dbReference type="PROSITE" id="PS50893">
    <property type="entry name" value="ABC_TRANSPORTER_2"/>
    <property type="match status" value="1"/>
</dbReference>
<accession>A0ABN2NMV2</accession>
<dbReference type="InterPro" id="IPR003439">
    <property type="entry name" value="ABC_transporter-like_ATP-bd"/>
</dbReference>
<dbReference type="SUPFAM" id="SSF52540">
    <property type="entry name" value="P-loop containing nucleoside triphosphate hydrolases"/>
    <property type="match status" value="1"/>
</dbReference>
<gene>
    <name evidence="6" type="ORF">GCM10009751_39720</name>
</gene>
<comment type="caution">
    <text evidence="6">The sequence shown here is derived from an EMBL/GenBank/DDBJ whole genome shotgun (WGS) entry which is preliminary data.</text>
</comment>
<dbReference type="SMART" id="SM00382">
    <property type="entry name" value="AAA"/>
    <property type="match status" value="1"/>
</dbReference>
<keyword evidence="7" id="KW-1185">Reference proteome</keyword>
<dbReference type="Pfam" id="PF00005">
    <property type="entry name" value="ABC_tran"/>
    <property type="match status" value="1"/>
</dbReference>
<evidence type="ECO:0000313" key="7">
    <source>
        <dbReference type="Proteomes" id="UP001501094"/>
    </source>
</evidence>
<organism evidence="6 7">
    <name type="scientific">Myceligenerans crystallogenes</name>
    <dbReference type="NCBI Taxonomy" id="316335"/>
    <lineage>
        <taxon>Bacteria</taxon>
        <taxon>Bacillati</taxon>
        <taxon>Actinomycetota</taxon>
        <taxon>Actinomycetes</taxon>
        <taxon>Micrococcales</taxon>
        <taxon>Promicromonosporaceae</taxon>
        <taxon>Myceligenerans</taxon>
    </lineage>
</organism>
<keyword evidence="3" id="KW-0547">Nucleotide-binding</keyword>
<dbReference type="CDD" id="cd03230">
    <property type="entry name" value="ABC_DR_subfamily_A"/>
    <property type="match status" value="1"/>
</dbReference>
<dbReference type="RefSeq" id="WP_344106469.1">
    <property type="nucleotide sequence ID" value="NZ_BAAANL010000012.1"/>
</dbReference>
<evidence type="ECO:0000256" key="2">
    <source>
        <dbReference type="ARBA" id="ARBA00022448"/>
    </source>
</evidence>
<dbReference type="InterPro" id="IPR003593">
    <property type="entry name" value="AAA+_ATPase"/>
</dbReference>
<protein>
    <recommendedName>
        <fullName evidence="5">ABC transporter domain-containing protein</fullName>
    </recommendedName>
</protein>
<dbReference type="Gene3D" id="3.40.50.300">
    <property type="entry name" value="P-loop containing nucleotide triphosphate hydrolases"/>
    <property type="match status" value="1"/>
</dbReference>
<reference evidence="6 7" key="1">
    <citation type="journal article" date="2019" name="Int. J. Syst. Evol. Microbiol.">
        <title>The Global Catalogue of Microorganisms (GCM) 10K type strain sequencing project: providing services to taxonomists for standard genome sequencing and annotation.</title>
        <authorList>
            <consortium name="The Broad Institute Genomics Platform"/>
            <consortium name="The Broad Institute Genome Sequencing Center for Infectious Disease"/>
            <person name="Wu L."/>
            <person name="Ma J."/>
        </authorList>
    </citation>
    <scope>NUCLEOTIDE SEQUENCE [LARGE SCALE GENOMIC DNA]</scope>
    <source>
        <strain evidence="6 7">JCM 14326</strain>
    </source>
</reference>
<sequence>MTEPALLLDDVSHTFGGRPALDRLTLAVRPGRVTALIGLNGAGKTTALRALTGRLRPTHGVARILGHDPAGMPADVARRFGHVVDTPLVYPELTVTENLRCAARLHGVARRAAAAAADVAVGRMGLDPWRHTRAGALSTGNRQRLGTAGATLHRPTALILDEPTSALDPQGVVLVRELVRGLADDGAAVLVSSHHLDEVARIADEIVVLHGGRDVGRLEPGGTDLEQRFFAMVLDAGTRTTDTGPAKTDPAGTGSLR</sequence>
<comment type="similarity">
    <text evidence="1">Belongs to the ABC transporter superfamily.</text>
</comment>
<proteinExistence type="inferred from homology"/>